<dbReference type="GO" id="GO:0044718">
    <property type="term" value="P:siderophore transmembrane transport"/>
    <property type="evidence" value="ECO:0007669"/>
    <property type="project" value="TreeGrafter"/>
</dbReference>
<dbReference type="Gene3D" id="2.40.170.20">
    <property type="entry name" value="TonB-dependent receptor, beta-barrel domain"/>
    <property type="match status" value="1"/>
</dbReference>
<evidence type="ECO:0000313" key="15">
    <source>
        <dbReference type="EMBL" id="SMO98280.1"/>
    </source>
</evidence>
<dbReference type="NCBIfam" id="TIGR04057">
    <property type="entry name" value="SusC_RagA_signa"/>
    <property type="match status" value="1"/>
</dbReference>
<dbReference type="InterPro" id="IPR037066">
    <property type="entry name" value="Plug_dom_sf"/>
</dbReference>
<evidence type="ECO:0000256" key="9">
    <source>
        <dbReference type="ARBA" id="ARBA00023237"/>
    </source>
</evidence>
<dbReference type="GO" id="GO:0009279">
    <property type="term" value="C:cell outer membrane"/>
    <property type="evidence" value="ECO:0007669"/>
    <property type="project" value="UniProtKB-SubCell"/>
</dbReference>
<feature type="chain" id="PRO_5021995341" evidence="12">
    <location>
        <begin position="26"/>
        <end position="1109"/>
    </location>
</feature>
<comment type="subcellular location">
    <subcellularLocation>
        <location evidence="1 10">Cell outer membrane</location>
        <topology evidence="1 10">Multi-pass membrane protein</topology>
    </subcellularLocation>
</comment>
<evidence type="ECO:0000256" key="5">
    <source>
        <dbReference type="ARBA" id="ARBA00022729"/>
    </source>
</evidence>
<dbReference type="EMBL" id="FXTN01000016">
    <property type="protein sequence ID" value="SMO98280.1"/>
    <property type="molecule type" value="Genomic_DNA"/>
</dbReference>
<dbReference type="InterPro" id="IPR023996">
    <property type="entry name" value="TonB-dep_OMP_SusC/RagA"/>
</dbReference>
<dbReference type="Pfam" id="PF13715">
    <property type="entry name" value="CarbopepD_reg_2"/>
    <property type="match status" value="1"/>
</dbReference>
<keyword evidence="2 10" id="KW-0813">Transport</keyword>
<evidence type="ECO:0000256" key="1">
    <source>
        <dbReference type="ARBA" id="ARBA00004571"/>
    </source>
</evidence>
<dbReference type="PROSITE" id="PS52016">
    <property type="entry name" value="TONB_DEPENDENT_REC_3"/>
    <property type="match status" value="1"/>
</dbReference>
<evidence type="ECO:0000256" key="6">
    <source>
        <dbReference type="ARBA" id="ARBA00023077"/>
    </source>
</evidence>
<keyword evidence="6 11" id="KW-0798">TonB box</keyword>
<dbReference type="InterPro" id="IPR012910">
    <property type="entry name" value="Plug_dom"/>
</dbReference>
<dbReference type="InterPro" id="IPR023997">
    <property type="entry name" value="TonB-dep_OMP_SusC/RagA_CS"/>
</dbReference>
<proteinExistence type="inferred from homology"/>
<gene>
    <name evidence="15" type="ORF">SAMN06265348_11627</name>
</gene>
<keyword evidence="7 10" id="KW-0472">Membrane</keyword>
<keyword evidence="3 10" id="KW-1134">Transmembrane beta strand</keyword>
<keyword evidence="4 10" id="KW-0812">Transmembrane</keyword>
<feature type="domain" description="TonB-dependent receptor-like beta-barrel" evidence="13">
    <location>
        <begin position="451"/>
        <end position="925"/>
    </location>
</feature>
<evidence type="ECO:0000313" key="16">
    <source>
        <dbReference type="Proteomes" id="UP000320300"/>
    </source>
</evidence>
<dbReference type="Gene3D" id="2.60.40.1120">
    <property type="entry name" value="Carboxypeptidase-like, regulatory domain"/>
    <property type="match status" value="1"/>
</dbReference>
<dbReference type="PANTHER" id="PTHR30069">
    <property type="entry name" value="TONB-DEPENDENT OUTER MEMBRANE RECEPTOR"/>
    <property type="match status" value="1"/>
</dbReference>
<dbReference type="NCBIfam" id="TIGR04056">
    <property type="entry name" value="OMP_RagA_SusC"/>
    <property type="match status" value="1"/>
</dbReference>
<evidence type="ECO:0000256" key="2">
    <source>
        <dbReference type="ARBA" id="ARBA00022448"/>
    </source>
</evidence>
<name>A0A521FRY8_9SPHI</name>
<reference evidence="15 16" key="1">
    <citation type="submission" date="2017-05" db="EMBL/GenBank/DDBJ databases">
        <authorList>
            <person name="Varghese N."/>
            <person name="Submissions S."/>
        </authorList>
    </citation>
    <scope>NUCLEOTIDE SEQUENCE [LARGE SCALE GENOMIC DNA]</scope>
    <source>
        <strain evidence="15 16">DSM 19036</strain>
    </source>
</reference>
<accession>A0A521FRY8</accession>
<keyword evidence="9 10" id="KW-0998">Cell outer membrane</keyword>
<evidence type="ECO:0000256" key="7">
    <source>
        <dbReference type="ARBA" id="ARBA00023136"/>
    </source>
</evidence>
<evidence type="ECO:0000259" key="14">
    <source>
        <dbReference type="Pfam" id="PF07715"/>
    </source>
</evidence>
<organism evidence="15 16">
    <name type="scientific">Pedobacter westerhofensis</name>
    <dbReference type="NCBI Taxonomy" id="425512"/>
    <lineage>
        <taxon>Bacteria</taxon>
        <taxon>Pseudomonadati</taxon>
        <taxon>Bacteroidota</taxon>
        <taxon>Sphingobacteriia</taxon>
        <taxon>Sphingobacteriales</taxon>
        <taxon>Sphingobacteriaceae</taxon>
        <taxon>Pedobacter</taxon>
    </lineage>
</organism>
<dbReference type="Pfam" id="PF00593">
    <property type="entry name" value="TonB_dep_Rec_b-barrel"/>
    <property type="match status" value="1"/>
</dbReference>
<dbReference type="InterPro" id="IPR036942">
    <property type="entry name" value="Beta-barrel_TonB_sf"/>
</dbReference>
<dbReference type="Proteomes" id="UP000320300">
    <property type="component" value="Unassembled WGS sequence"/>
</dbReference>
<evidence type="ECO:0000259" key="13">
    <source>
        <dbReference type="Pfam" id="PF00593"/>
    </source>
</evidence>
<dbReference type="SUPFAM" id="SSF49464">
    <property type="entry name" value="Carboxypeptidase regulatory domain-like"/>
    <property type="match status" value="1"/>
</dbReference>
<evidence type="ECO:0000256" key="12">
    <source>
        <dbReference type="SAM" id="SignalP"/>
    </source>
</evidence>
<dbReference type="InterPro" id="IPR039426">
    <property type="entry name" value="TonB-dep_rcpt-like"/>
</dbReference>
<feature type="domain" description="TonB-dependent receptor plug" evidence="14">
    <location>
        <begin position="121"/>
        <end position="247"/>
    </location>
</feature>
<keyword evidence="16" id="KW-1185">Reference proteome</keyword>
<evidence type="ECO:0000256" key="4">
    <source>
        <dbReference type="ARBA" id="ARBA00022692"/>
    </source>
</evidence>
<dbReference type="OrthoDB" id="9768177at2"/>
<dbReference type="PANTHER" id="PTHR30069:SF29">
    <property type="entry name" value="HEMOGLOBIN AND HEMOGLOBIN-HAPTOGLOBIN-BINDING PROTEIN 1-RELATED"/>
    <property type="match status" value="1"/>
</dbReference>
<evidence type="ECO:0000256" key="3">
    <source>
        <dbReference type="ARBA" id="ARBA00022452"/>
    </source>
</evidence>
<keyword evidence="5 12" id="KW-0732">Signal</keyword>
<keyword evidence="8" id="KW-0675">Receptor</keyword>
<dbReference type="Pfam" id="PF07715">
    <property type="entry name" value="Plug"/>
    <property type="match status" value="1"/>
</dbReference>
<dbReference type="AlphaFoldDB" id="A0A521FRY8"/>
<dbReference type="InterPro" id="IPR008969">
    <property type="entry name" value="CarboxyPept-like_regulatory"/>
</dbReference>
<sequence length="1109" mass="120898">MQKFYMFFKCTLVLTLVFLANAAFAQITVTGTVTDDVGPLPNVSVIIVGKSAGTQTNASGKFTVSAGKGDVLRFSAVGFAARQVTVGDQTTINVKLAEDNSQLNEVVVTAFGIKREAKALGYASSTVSAKELTEAGNTNFASALYGKAAGVKINTSPGGASSAVNVQIRGINSINFNAQPLYVVDGVILRNGTNGSAAGPNNGGFYDDQRVRGNGILDVNPEDIESLTVLKGASATALYGSDATAGVIVITTKKGVKGKGLGIDFNYYGTIENAAFLPDYQNVYGQGYDRATNLSVGALEDGTFADAASPAGFRPNFRAYNNFGPKMEGQQVRWWDGSIRAYSPQPDNYKNIFRQGYSSLANVSISSQSDKVDYRLSASRLDYNGIQRESNQKKNTFALNSTIHISPKVSIDLIANYVNTITHNRPYLTNRLAASYDGFFGREEDTNLILEKFQTSAGYKWVPFNQTNRNPAEAFTFNVRPNLYDYFWSTQKNTYDENENRLYTSASLNWSVVKNLKFRGRIGNDYTGKNIEDRQYNEYPVAFNNGVSTGSYGVTKGIYSIVYADALLTYENKIAKDLNFSASGGFTTRKERYNDQSSSTSNGLVIENFFSLSNSTGILNTSSSRKELTKYGYFGILNFNYKDYLFLEGTARNESASTLPTENNTYFYPSVNAGFVWSDAFKTSMPSFLSFGKLRASYGVVGNPADIYSSNVLYSLRSLQTVTGSVPQSQIDASYGNSTLKPEKKYEKEFGIETRMFKNRFGFDLTYYNNRIKNIILDLTVAPSTGAGSQIVNIGEIGNKGWELALNGTPLTGAFKWDVRANVALNTTKAYSLGNGITEIGVYSAESNAIKVVVTPGEKLGTILVNPLQTDASGRNVISSDGFHVVDASRYVKAGQVQPGVTGGVANTFGYKNFSLNVMVDYRFGGQLVSSPQKYALGAGMYKSTLKYRDTEHGGLTYYVNTAGTYAQIPVTQTAGPNGEKVYHDGLILPGVYANGQPNTTIIDAANYYENEFAASATSNNQEGAIYDNSFIKLREVTLGYTLPNSISKKMGMSNLRISLVGRNLLYFWKTLKNLDPETVVGNQWYKQGVDEGSLPATRSYGFSINAKF</sequence>
<evidence type="ECO:0000256" key="10">
    <source>
        <dbReference type="PROSITE-ProRule" id="PRU01360"/>
    </source>
</evidence>
<dbReference type="SUPFAM" id="SSF56935">
    <property type="entry name" value="Porins"/>
    <property type="match status" value="1"/>
</dbReference>
<dbReference type="InterPro" id="IPR000531">
    <property type="entry name" value="Beta-barrel_TonB"/>
</dbReference>
<dbReference type="GO" id="GO:0015344">
    <property type="term" value="F:siderophore uptake transmembrane transporter activity"/>
    <property type="evidence" value="ECO:0007669"/>
    <property type="project" value="TreeGrafter"/>
</dbReference>
<dbReference type="Gene3D" id="2.170.130.10">
    <property type="entry name" value="TonB-dependent receptor, plug domain"/>
    <property type="match status" value="1"/>
</dbReference>
<dbReference type="RefSeq" id="WP_142530966.1">
    <property type="nucleotide sequence ID" value="NZ_CBCSJO010000015.1"/>
</dbReference>
<feature type="signal peptide" evidence="12">
    <location>
        <begin position="1"/>
        <end position="25"/>
    </location>
</feature>
<evidence type="ECO:0000256" key="8">
    <source>
        <dbReference type="ARBA" id="ARBA00023170"/>
    </source>
</evidence>
<comment type="similarity">
    <text evidence="10 11">Belongs to the TonB-dependent receptor family.</text>
</comment>
<protein>
    <submittedName>
        <fullName evidence="15">Iron complex outermembrane recepter protein</fullName>
    </submittedName>
</protein>
<evidence type="ECO:0000256" key="11">
    <source>
        <dbReference type="RuleBase" id="RU003357"/>
    </source>
</evidence>